<sequence length="140" mass="15600">MKHLAIVVMLTLLPFITKAQDSTNTYTVDVKIANILNQKGHILIGLHNQDTFMKAKGIQNAKLKVKGDTVVATFPNLKAGTYAIMVLHDENDNNRMDFDPSGMPIESYGMSNNPMLFGPPTFNDAKFEVTNNNLDLTIRF</sequence>
<dbReference type="Proteomes" id="UP001368318">
    <property type="component" value="Chromosome"/>
</dbReference>
<dbReference type="InterPro" id="IPR018673">
    <property type="entry name" value="DUF2141"/>
</dbReference>
<protein>
    <submittedName>
        <fullName evidence="2">DUF2141 domain-containing protein</fullName>
    </submittedName>
</protein>
<evidence type="ECO:0000313" key="3">
    <source>
        <dbReference type="EMBL" id="WXA12261.1"/>
    </source>
</evidence>
<evidence type="ECO:0000313" key="2">
    <source>
        <dbReference type="EMBL" id="WXA02578.1"/>
    </source>
</evidence>
<keyword evidence="4" id="KW-1185">Reference proteome</keyword>
<reference evidence="2 4" key="1">
    <citation type="submission" date="2023-10" db="EMBL/GenBank/DDBJ databases">
        <title>Culture-based analysis of two novel bacteria associated with mangrove crab gills.</title>
        <authorList>
            <person name="Yang X."/>
            <person name="Garuglieri E."/>
            <person name="Van Goethem M.W."/>
            <person name="Fusi M."/>
            <person name="Marasco R."/>
            <person name="Daffonchio D.G."/>
        </authorList>
    </citation>
    <scope>NUCLEOTIDE SEQUENCE [LARGE SCALE GENOMIC DNA]</scope>
    <source>
        <strain evidence="3">UG2-1</strain>
        <strain evidence="2">UG2-2</strain>
        <strain evidence="4">UG2_2</strain>
    </source>
</reference>
<dbReference type="Pfam" id="PF09912">
    <property type="entry name" value="DUF2141"/>
    <property type="match status" value="1"/>
</dbReference>
<evidence type="ECO:0000313" key="4">
    <source>
        <dbReference type="Proteomes" id="UP001368318"/>
    </source>
</evidence>
<keyword evidence="1" id="KW-0732">Signal</keyword>
<organism evidence="2 4">
    <name type="scientific">Mangrovimonas cancribranchiae</name>
    <dbReference type="NCBI Taxonomy" id="3080055"/>
    <lineage>
        <taxon>Bacteria</taxon>
        <taxon>Pseudomonadati</taxon>
        <taxon>Bacteroidota</taxon>
        <taxon>Flavobacteriia</taxon>
        <taxon>Flavobacteriales</taxon>
        <taxon>Flavobacteriaceae</taxon>
        <taxon>Mangrovimonas</taxon>
    </lineage>
</organism>
<dbReference type="KEGG" id="mcaa:R3L15_09020"/>
<feature type="signal peptide" evidence="1">
    <location>
        <begin position="1"/>
        <end position="19"/>
    </location>
</feature>
<dbReference type="EMBL" id="CP136925">
    <property type="protein sequence ID" value="WXA12261.1"/>
    <property type="molecule type" value="Genomic_DNA"/>
</dbReference>
<evidence type="ECO:0000256" key="1">
    <source>
        <dbReference type="SAM" id="SignalP"/>
    </source>
</evidence>
<proteinExistence type="predicted"/>
<accession>A0AAU6NY41</accession>
<feature type="chain" id="PRO_5044712789" evidence="1">
    <location>
        <begin position="20"/>
        <end position="140"/>
    </location>
</feature>
<name>A0AAU6NY41_9FLAO</name>
<gene>
    <name evidence="3" type="ORF">R3L15_09020</name>
    <name evidence="2" type="ORF">R3L16_12570</name>
</gene>
<dbReference type="AlphaFoldDB" id="A0AAU6NY41"/>
<dbReference type="EMBL" id="CP136924">
    <property type="protein sequence ID" value="WXA02578.1"/>
    <property type="molecule type" value="Genomic_DNA"/>
</dbReference>
<dbReference type="RefSeq" id="WP_338731233.1">
    <property type="nucleotide sequence ID" value="NZ_CP136924.1"/>
</dbReference>